<name>A0ABQ7C061_BRACR</name>
<evidence type="ECO:0000313" key="2">
    <source>
        <dbReference type="Proteomes" id="UP000266723"/>
    </source>
</evidence>
<accession>A0ABQ7C061</accession>
<keyword evidence="2" id="KW-1185">Reference proteome</keyword>
<gene>
    <name evidence="1" type="ORF">DY000_02006285</name>
</gene>
<reference evidence="1 2" key="1">
    <citation type="journal article" date="2020" name="BMC Genomics">
        <title>Intraspecific diversification of the crop wild relative Brassica cretica Lam. using demographic model selection.</title>
        <authorList>
            <person name="Kioukis A."/>
            <person name="Michalopoulou V.A."/>
            <person name="Briers L."/>
            <person name="Pirintsos S."/>
            <person name="Studholme D.J."/>
            <person name="Pavlidis P."/>
            <person name="Sarris P.F."/>
        </authorList>
    </citation>
    <scope>NUCLEOTIDE SEQUENCE [LARGE SCALE GENOMIC DNA]</scope>
    <source>
        <strain evidence="2">cv. PFS-1207/04</strain>
    </source>
</reference>
<sequence>MEESTKPQSLIRTIPWVLWLIWKNRNSILYADTQESMERLLRTMIDEVEQWFLLNKTPPPATDLSARVEGRAKWWLPDSGFIKFNIHGNWRNAHLTVEWLGSQGIRLETYHIMQGTL</sequence>
<protein>
    <submittedName>
        <fullName evidence="1">Uncharacterized protein</fullName>
    </submittedName>
</protein>
<comment type="caution">
    <text evidence="1">The sequence shown here is derived from an EMBL/GenBank/DDBJ whole genome shotgun (WGS) entry which is preliminary data.</text>
</comment>
<dbReference type="Proteomes" id="UP000266723">
    <property type="component" value="Unassembled WGS sequence"/>
</dbReference>
<organism evidence="1 2">
    <name type="scientific">Brassica cretica</name>
    <name type="common">Mustard</name>
    <dbReference type="NCBI Taxonomy" id="69181"/>
    <lineage>
        <taxon>Eukaryota</taxon>
        <taxon>Viridiplantae</taxon>
        <taxon>Streptophyta</taxon>
        <taxon>Embryophyta</taxon>
        <taxon>Tracheophyta</taxon>
        <taxon>Spermatophyta</taxon>
        <taxon>Magnoliopsida</taxon>
        <taxon>eudicotyledons</taxon>
        <taxon>Gunneridae</taxon>
        <taxon>Pentapetalae</taxon>
        <taxon>rosids</taxon>
        <taxon>malvids</taxon>
        <taxon>Brassicales</taxon>
        <taxon>Brassicaceae</taxon>
        <taxon>Brassiceae</taxon>
        <taxon>Brassica</taxon>
    </lineage>
</organism>
<proteinExistence type="predicted"/>
<evidence type="ECO:0000313" key="1">
    <source>
        <dbReference type="EMBL" id="KAF3545270.1"/>
    </source>
</evidence>
<dbReference type="EMBL" id="QGKV02000832">
    <property type="protein sequence ID" value="KAF3545270.1"/>
    <property type="molecule type" value="Genomic_DNA"/>
</dbReference>